<keyword evidence="4" id="KW-1185">Reference proteome</keyword>
<comment type="caution">
    <text evidence="2">The sequence shown here is derived from an EMBL/GenBank/DDBJ whole genome shotgun (WGS) entry which is preliminary data.</text>
</comment>
<dbReference type="GO" id="GO:0047631">
    <property type="term" value="F:ADP-ribose diphosphatase activity"/>
    <property type="evidence" value="ECO:0007669"/>
    <property type="project" value="TreeGrafter"/>
</dbReference>
<dbReference type="AlphaFoldDB" id="A0A813KSP0"/>
<dbReference type="EMBL" id="CAJNNV010024707">
    <property type="protein sequence ID" value="CAE8610498.1"/>
    <property type="molecule type" value="Genomic_DNA"/>
</dbReference>
<evidence type="ECO:0000313" key="1">
    <source>
        <dbReference type="EMBL" id="CAE8610498.1"/>
    </source>
</evidence>
<protein>
    <recommendedName>
        <fullName evidence="5">Calcineurin-like phosphoesterase domain-containing protein</fullName>
    </recommendedName>
</protein>
<reference evidence="2" key="1">
    <citation type="submission" date="2021-02" db="EMBL/GenBank/DDBJ databases">
        <authorList>
            <person name="Dougan E. K."/>
            <person name="Rhodes N."/>
            <person name="Thang M."/>
            <person name="Chan C."/>
        </authorList>
    </citation>
    <scope>NUCLEOTIDE SEQUENCE</scope>
</reference>
<proteinExistence type="predicted"/>
<dbReference type="PANTHER" id="PTHR16509:SF1">
    <property type="entry name" value="MANGANESE-DEPENDENT ADP-RIBOSE_CDP-ALCOHOL DIPHOSPHATASE"/>
    <property type="match status" value="1"/>
</dbReference>
<dbReference type="EMBL" id="CAJNNW010032257">
    <property type="protein sequence ID" value="CAE8712001.1"/>
    <property type="molecule type" value="Genomic_DNA"/>
</dbReference>
<organism evidence="2 3">
    <name type="scientific">Polarella glacialis</name>
    <name type="common">Dinoflagellate</name>
    <dbReference type="NCBI Taxonomy" id="89957"/>
    <lineage>
        <taxon>Eukaryota</taxon>
        <taxon>Sar</taxon>
        <taxon>Alveolata</taxon>
        <taxon>Dinophyceae</taxon>
        <taxon>Suessiales</taxon>
        <taxon>Suessiaceae</taxon>
        <taxon>Polarella</taxon>
    </lineage>
</organism>
<sequence length="267" mass="28741">MAPLEGGPPAVHLLGNHELYNFTRKDLQEGIKVPGISQQFRVSAPEGLDANSPSACSSFYSFSPHEGWRVCVLDPYDVSVLSRGGGRPAFELDASQLEPRALALCQANNPNDVTGEDFARGIPPGPDLRWVPFNGAIGERQLAWLQDTLELAGRRNERTILLSHVILLPEATPCASCITLLWNYSEVLEVIRAADPPPVAVLCGHAHQQVFAVDPVSGTHHVTFASPLEVEPGGDASAIIEVFADGMLAVRGRGAVPDAKLCQLRKE</sequence>
<gene>
    <name evidence="1" type="ORF">PGLA1383_LOCUS28315</name>
    <name evidence="2" type="ORF">PGLA2088_LOCUS36777</name>
</gene>
<dbReference type="Proteomes" id="UP000654075">
    <property type="component" value="Unassembled WGS sequence"/>
</dbReference>
<dbReference type="SUPFAM" id="SSF56300">
    <property type="entry name" value="Metallo-dependent phosphatases"/>
    <property type="match status" value="1"/>
</dbReference>
<evidence type="ECO:0000313" key="3">
    <source>
        <dbReference type="Proteomes" id="UP000626109"/>
    </source>
</evidence>
<dbReference type="InterPro" id="IPR029052">
    <property type="entry name" value="Metallo-depent_PP-like"/>
</dbReference>
<dbReference type="GO" id="GO:0047734">
    <property type="term" value="F:CDP-glycerol diphosphatase activity"/>
    <property type="evidence" value="ECO:0007669"/>
    <property type="project" value="TreeGrafter"/>
</dbReference>
<evidence type="ECO:0008006" key="5">
    <source>
        <dbReference type="Google" id="ProtNLM"/>
    </source>
</evidence>
<accession>A0A813KSP0</accession>
<dbReference type="OrthoDB" id="9675250at2759"/>
<dbReference type="Proteomes" id="UP000626109">
    <property type="component" value="Unassembled WGS sequence"/>
</dbReference>
<evidence type="ECO:0000313" key="4">
    <source>
        <dbReference type="Proteomes" id="UP000654075"/>
    </source>
</evidence>
<evidence type="ECO:0000313" key="2">
    <source>
        <dbReference type="EMBL" id="CAE8712001.1"/>
    </source>
</evidence>
<dbReference type="PANTHER" id="PTHR16509">
    <property type="match status" value="1"/>
</dbReference>
<name>A0A813KSP0_POLGL</name>
<dbReference type="OMA" id="DDCTHAY"/>
<dbReference type="GO" id="GO:0008663">
    <property type="term" value="F:2',3'-cyclic-nucleotide 2'-phosphodiesterase activity"/>
    <property type="evidence" value="ECO:0007669"/>
    <property type="project" value="TreeGrafter"/>
</dbReference>
<dbReference type="GO" id="GO:0030145">
    <property type="term" value="F:manganese ion binding"/>
    <property type="evidence" value="ECO:0007669"/>
    <property type="project" value="TreeGrafter"/>
</dbReference>
<dbReference type="Gene3D" id="3.60.21.10">
    <property type="match status" value="1"/>
</dbReference>